<dbReference type="RefSeq" id="WP_075008296.1">
    <property type="nucleotide sequence ID" value="NZ_FOAP01000011.1"/>
</dbReference>
<evidence type="ECO:0000256" key="4">
    <source>
        <dbReference type="ARBA" id="ARBA00061551"/>
    </source>
</evidence>
<comment type="similarity">
    <text evidence="4">Belongs to the ABC transporter superfamily. ABCF family. YbiT subfamily.</text>
</comment>
<proteinExistence type="inferred from homology"/>
<evidence type="ECO:0000313" key="8">
    <source>
        <dbReference type="Proteomes" id="UP000182719"/>
    </source>
</evidence>
<dbReference type="OrthoDB" id="9762369at2"/>
<evidence type="ECO:0000259" key="6">
    <source>
        <dbReference type="PROSITE" id="PS50893"/>
    </source>
</evidence>
<dbReference type="FunFam" id="3.40.50.300:FF:000011">
    <property type="entry name" value="Putative ABC transporter ATP-binding component"/>
    <property type="match status" value="1"/>
</dbReference>
<feature type="domain" description="ABC transporter" evidence="6">
    <location>
        <begin position="2"/>
        <end position="251"/>
    </location>
</feature>
<evidence type="ECO:0000256" key="3">
    <source>
        <dbReference type="ARBA" id="ARBA00022840"/>
    </source>
</evidence>
<dbReference type="SMART" id="SM00382">
    <property type="entry name" value="AAA"/>
    <property type="match status" value="2"/>
</dbReference>
<keyword evidence="1" id="KW-0677">Repeat</keyword>
<gene>
    <name evidence="7" type="ORF">SAMN05444354_11114</name>
</gene>
<dbReference type="CDD" id="cd03221">
    <property type="entry name" value="ABCF_EF-3"/>
    <property type="match status" value="2"/>
</dbReference>
<evidence type="ECO:0000256" key="5">
    <source>
        <dbReference type="ARBA" id="ARBA00074044"/>
    </source>
</evidence>
<evidence type="ECO:0000256" key="2">
    <source>
        <dbReference type="ARBA" id="ARBA00022741"/>
    </source>
</evidence>
<dbReference type="FunFam" id="3.40.50.300:FF:000070">
    <property type="entry name" value="Putative ABC transporter ATP-binding component"/>
    <property type="match status" value="1"/>
</dbReference>
<protein>
    <recommendedName>
        <fullName evidence="5">Probable ATP-binding protein YbiT</fullName>
    </recommendedName>
</protein>
<dbReference type="PANTHER" id="PTHR42855:SF2">
    <property type="entry name" value="DRUG RESISTANCE ABC TRANSPORTER,ATP-BINDING PROTEIN"/>
    <property type="match status" value="1"/>
</dbReference>
<keyword evidence="3" id="KW-0067">ATP-binding</keyword>
<dbReference type="Pfam" id="PF12848">
    <property type="entry name" value="ABC_tran_Xtn"/>
    <property type="match status" value="1"/>
</dbReference>
<evidence type="ECO:0000313" key="7">
    <source>
        <dbReference type="EMBL" id="SEM06206.1"/>
    </source>
</evidence>
<keyword evidence="8" id="KW-1185">Reference proteome</keyword>
<dbReference type="InterPro" id="IPR027417">
    <property type="entry name" value="P-loop_NTPase"/>
</dbReference>
<dbReference type="Pfam" id="PF00005">
    <property type="entry name" value="ABC_tran"/>
    <property type="match status" value="2"/>
</dbReference>
<dbReference type="Gene3D" id="3.40.50.300">
    <property type="entry name" value="P-loop containing nucleotide triphosphate hydrolases"/>
    <property type="match status" value="2"/>
</dbReference>
<sequence length="534" mass="59679">MFNIINVSKAFGPKKLFEDVNVSFSPGRRYGLTGPNGAGKSTFMKILAGDEEADMGTITRPKRLGILRQDHFRYDQDRVLDVVLMGNKPLWEAMQEKNTLLAKADITEEDGNRLGELEGVIAEEDGYVAESDAATLLVGLGIAENFHEGPMRQLTGGLKLRVLLAQALFGKPEGLLLDEPTNNLDIESIRWLQNFLTDYEGVLITISHDRHFLNVICTHIADIDYETIIPYTGGYDDMVMQKAQIRGRIESETEEKKKKIAQLQDFVARFSAGTRASQVQSRKKQIEKLRSEDLKRSNIARPFIRFDQKQISGKQTLMIEGIHKSFDGAPVIKPFNALVCKGERICVIGRNGVGKSTLVRMIAGQLEPDGGSVKWGHQATLGYLPQDHHGTIRKGTTAFEWMRDINTKLTNEEISGVLGRMLFSGEERMKPTDTLSGGETVRLLLSKLMLTQDNVLVFDEPTNHLDLESISALADGLKKFEGTVIVVTHDQELISEVATRIWSLKGSGQEVLDYNGPYAEFMEKHAVDTDTRRR</sequence>
<reference evidence="8" key="1">
    <citation type="submission" date="2016-10" db="EMBL/GenBank/DDBJ databases">
        <authorList>
            <person name="Varghese N."/>
            <person name="Submissions S."/>
        </authorList>
    </citation>
    <scope>NUCLEOTIDE SEQUENCE [LARGE SCALE GENOMIC DNA]</scope>
    <source>
        <strain evidence="8">DSM 17044</strain>
    </source>
</reference>
<accession>A0A1H7VAJ6</accession>
<dbReference type="Proteomes" id="UP000182719">
    <property type="component" value="Unassembled WGS sequence"/>
</dbReference>
<dbReference type="SUPFAM" id="SSF52540">
    <property type="entry name" value="P-loop containing nucleoside triphosphate hydrolases"/>
    <property type="match status" value="2"/>
</dbReference>
<dbReference type="InterPro" id="IPR032781">
    <property type="entry name" value="ABC_tran_Xtn"/>
</dbReference>
<dbReference type="InterPro" id="IPR003593">
    <property type="entry name" value="AAA+_ATPase"/>
</dbReference>
<dbReference type="PROSITE" id="PS50893">
    <property type="entry name" value="ABC_TRANSPORTER_2"/>
    <property type="match status" value="2"/>
</dbReference>
<dbReference type="PANTHER" id="PTHR42855">
    <property type="entry name" value="ABC TRANSPORTER ATP-BINDING SUBUNIT"/>
    <property type="match status" value="1"/>
</dbReference>
<feature type="domain" description="ABC transporter" evidence="6">
    <location>
        <begin position="317"/>
        <end position="531"/>
    </location>
</feature>
<name>A0A1H7VAJ6_STIAU</name>
<dbReference type="GO" id="GO:0005524">
    <property type="term" value="F:ATP binding"/>
    <property type="evidence" value="ECO:0007669"/>
    <property type="project" value="UniProtKB-KW"/>
</dbReference>
<dbReference type="InterPro" id="IPR051309">
    <property type="entry name" value="ABCF_ATPase"/>
</dbReference>
<dbReference type="EMBL" id="FOAP01000011">
    <property type="protein sequence ID" value="SEM06206.1"/>
    <property type="molecule type" value="Genomic_DNA"/>
</dbReference>
<evidence type="ECO:0000256" key="1">
    <source>
        <dbReference type="ARBA" id="ARBA00022737"/>
    </source>
</evidence>
<dbReference type="GO" id="GO:0016887">
    <property type="term" value="F:ATP hydrolysis activity"/>
    <property type="evidence" value="ECO:0007669"/>
    <property type="project" value="InterPro"/>
</dbReference>
<organism evidence="7 8">
    <name type="scientific">Stigmatella aurantiaca</name>
    <dbReference type="NCBI Taxonomy" id="41"/>
    <lineage>
        <taxon>Bacteria</taxon>
        <taxon>Pseudomonadati</taxon>
        <taxon>Myxococcota</taxon>
        <taxon>Myxococcia</taxon>
        <taxon>Myxococcales</taxon>
        <taxon>Cystobacterineae</taxon>
        <taxon>Archangiaceae</taxon>
        <taxon>Stigmatella</taxon>
    </lineage>
</organism>
<keyword evidence="2" id="KW-0547">Nucleotide-binding</keyword>
<dbReference type="InterPro" id="IPR003439">
    <property type="entry name" value="ABC_transporter-like_ATP-bd"/>
</dbReference>
<dbReference type="AlphaFoldDB" id="A0A1H7VAJ6"/>